<keyword evidence="3" id="KW-1185">Reference proteome</keyword>
<dbReference type="Gene3D" id="3.30.70.1290">
    <property type="entry name" value="Transposase IS200-like"/>
    <property type="match status" value="1"/>
</dbReference>
<dbReference type="PANTHER" id="PTHR34322:SF2">
    <property type="entry name" value="TRANSPOSASE IS200-LIKE DOMAIN-CONTAINING PROTEIN"/>
    <property type="match status" value="1"/>
</dbReference>
<dbReference type="InParanoid" id="A0A517SJ94"/>
<name>A0A517SJ94_9PLAN</name>
<organism evidence="2 3">
    <name type="scientific">Caulifigura coniformis</name>
    <dbReference type="NCBI Taxonomy" id="2527983"/>
    <lineage>
        <taxon>Bacteria</taxon>
        <taxon>Pseudomonadati</taxon>
        <taxon>Planctomycetota</taxon>
        <taxon>Planctomycetia</taxon>
        <taxon>Planctomycetales</taxon>
        <taxon>Planctomycetaceae</taxon>
        <taxon>Caulifigura</taxon>
    </lineage>
</organism>
<evidence type="ECO:0000259" key="1">
    <source>
        <dbReference type="SMART" id="SM01321"/>
    </source>
</evidence>
<dbReference type="EMBL" id="CP036271">
    <property type="protein sequence ID" value="QDT56201.1"/>
    <property type="molecule type" value="Genomic_DNA"/>
</dbReference>
<gene>
    <name evidence="2" type="ORF">Pan44_42530</name>
</gene>
<dbReference type="GO" id="GO:0003677">
    <property type="term" value="F:DNA binding"/>
    <property type="evidence" value="ECO:0007669"/>
    <property type="project" value="InterPro"/>
</dbReference>
<reference evidence="2 3" key="1">
    <citation type="submission" date="2019-02" db="EMBL/GenBank/DDBJ databases">
        <title>Deep-cultivation of Planctomycetes and their phenomic and genomic characterization uncovers novel biology.</title>
        <authorList>
            <person name="Wiegand S."/>
            <person name="Jogler M."/>
            <person name="Boedeker C."/>
            <person name="Pinto D."/>
            <person name="Vollmers J."/>
            <person name="Rivas-Marin E."/>
            <person name="Kohn T."/>
            <person name="Peeters S.H."/>
            <person name="Heuer A."/>
            <person name="Rast P."/>
            <person name="Oberbeckmann S."/>
            <person name="Bunk B."/>
            <person name="Jeske O."/>
            <person name="Meyerdierks A."/>
            <person name="Storesund J.E."/>
            <person name="Kallscheuer N."/>
            <person name="Luecker S."/>
            <person name="Lage O.M."/>
            <person name="Pohl T."/>
            <person name="Merkel B.J."/>
            <person name="Hornburger P."/>
            <person name="Mueller R.-W."/>
            <person name="Bruemmer F."/>
            <person name="Labrenz M."/>
            <person name="Spormann A.M."/>
            <person name="Op den Camp H."/>
            <person name="Overmann J."/>
            <person name="Amann R."/>
            <person name="Jetten M.S.M."/>
            <person name="Mascher T."/>
            <person name="Medema M.H."/>
            <person name="Devos D.P."/>
            <person name="Kaster A.-K."/>
            <person name="Ovreas L."/>
            <person name="Rohde M."/>
            <person name="Galperin M.Y."/>
            <person name="Jogler C."/>
        </authorList>
    </citation>
    <scope>NUCLEOTIDE SEQUENCE [LARGE SCALE GENOMIC DNA]</scope>
    <source>
        <strain evidence="2 3">Pan44</strain>
    </source>
</reference>
<evidence type="ECO:0000313" key="2">
    <source>
        <dbReference type="EMBL" id="QDT56201.1"/>
    </source>
</evidence>
<dbReference type="SMART" id="SM01321">
    <property type="entry name" value="Y1_Tnp"/>
    <property type="match status" value="1"/>
</dbReference>
<dbReference type="PANTHER" id="PTHR34322">
    <property type="entry name" value="TRANSPOSASE, Y1_TNP DOMAIN-CONTAINING"/>
    <property type="match status" value="1"/>
</dbReference>
<dbReference type="InterPro" id="IPR002686">
    <property type="entry name" value="Transposase_17"/>
</dbReference>
<protein>
    <submittedName>
        <fullName evidence="2">Transposase IS200 like protein</fullName>
    </submittedName>
</protein>
<evidence type="ECO:0000313" key="3">
    <source>
        <dbReference type="Proteomes" id="UP000315700"/>
    </source>
</evidence>
<feature type="domain" description="Transposase IS200-like" evidence="1">
    <location>
        <begin position="35"/>
        <end position="163"/>
    </location>
</feature>
<dbReference type="Proteomes" id="UP000315700">
    <property type="component" value="Chromosome"/>
</dbReference>
<dbReference type="GO" id="GO:0004803">
    <property type="term" value="F:transposase activity"/>
    <property type="evidence" value="ECO:0007669"/>
    <property type="project" value="InterPro"/>
</dbReference>
<accession>A0A517SJ94</accession>
<sequence length="231" mass="26578">MRFRTPAAHRQPGCFAVGLTSLGELLIPRRRTIIAPGEYYHLYNRGVNREPVFFGRDNYLFFLKRLRRFLFDEQQVADPSVCGSVTRPVEVVAYCLMPNHYHLLVHLNGDDLSDRMQSLSQAYTNAINRARGRVGPLFQGRFESRHVERDEYFLHLSRYIHLNPVVAGLVSRAEDWEFSSYRDYSNWRAGDLPSREAVLRSFESGDAYCRFVNGGTPVLPGVCTRLAIDDD</sequence>
<dbReference type="Pfam" id="PF01797">
    <property type="entry name" value="Y1_Tnp"/>
    <property type="match status" value="1"/>
</dbReference>
<dbReference type="AlphaFoldDB" id="A0A517SJ94"/>
<dbReference type="SUPFAM" id="SSF143422">
    <property type="entry name" value="Transposase IS200-like"/>
    <property type="match status" value="1"/>
</dbReference>
<dbReference type="GO" id="GO:0006313">
    <property type="term" value="P:DNA transposition"/>
    <property type="evidence" value="ECO:0007669"/>
    <property type="project" value="InterPro"/>
</dbReference>
<proteinExistence type="predicted"/>
<dbReference type="InterPro" id="IPR036515">
    <property type="entry name" value="Transposase_17_sf"/>
</dbReference>
<dbReference type="KEGG" id="ccos:Pan44_42530"/>